<feature type="compositionally biased region" description="Basic and acidic residues" evidence="1">
    <location>
        <begin position="581"/>
        <end position="590"/>
    </location>
</feature>
<evidence type="ECO:0000313" key="3">
    <source>
        <dbReference type="EMBL" id="GGK63016.1"/>
    </source>
</evidence>
<proteinExistence type="predicted"/>
<sequence>MSPNTGAVAPITVSRARSWNTEPLSQHAGAWLAAAQKIENERIIVVSDAVQSDAYWQRESGDAMRTRARGFSTETAKLVNALNTAATAAATAAQDISAHRFVVLKYADDATANKFDVADDGTVTPSKALFTTLVARVGPALAYKHWEKLVTAAADRTTTLKQALADLLAADLRGESAILEAFHDVAPIPGKGGAMTKRDAPPANASVETNRHWWNSLTPAQREEVIAKYPEMIGNRDGVPVEARDAANRNRLPGMIVDAETHQQTVAAQYGTNSDQYKAATLKLDELKKVEEAARNPDGVKPDQRRYLMMVDTTTGRQTRAAVSVGNPDKSDHVSVTTPGRTTTVGSLPGMVGEAENLQSEARRQLELQGKDDSVAAISWIGYDPPLDPQGDGIGDIIDAGVDTGTTDRAAEGAKTLNQFYNGLEASHEGVQAPHITAVGHSYGSLTTGLALQGGEHPVTDMVVYGSPGIGANSPAELGLDNGRAYVMRADDDPIKWTQDGPRIAEWAPAAAPLASAVPIPGSGTLAGELVGVGVGVDSWQDNNNGGFGSDPARNPSFVQLDTRDQIATDGTGHSLPGAHGHSDYPRGTDRYVDGVEIPRVSTYNTAAVIAGLPENVIRAPS</sequence>
<dbReference type="InterPro" id="IPR010427">
    <property type="entry name" value="DUF1023"/>
</dbReference>
<dbReference type="InterPro" id="IPR029058">
    <property type="entry name" value="AB_hydrolase_fold"/>
</dbReference>
<comment type="caution">
    <text evidence="3">The sequence shown here is derived from an EMBL/GenBank/DDBJ whole genome shotgun (WGS) entry which is preliminary data.</text>
</comment>
<evidence type="ECO:0000313" key="4">
    <source>
        <dbReference type="Proteomes" id="UP000612956"/>
    </source>
</evidence>
<protein>
    <recommendedName>
        <fullName evidence="2">DUF1023 domain-containing protein</fullName>
    </recommendedName>
</protein>
<dbReference type="RefSeq" id="WP_188830485.1">
    <property type="nucleotide sequence ID" value="NZ_BMMW01000004.1"/>
</dbReference>
<keyword evidence="4" id="KW-1185">Reference proteome</keyword>
<accession>A0A917QR38</accession>
<evidence type="ECO:0000259" key="2">
    <source>
        <dbReference type="Pfam" id="PF06259"/>
    </source>
</evidence>
<feature type="region of interest" description="Disordered" evidence="1">
    <location>
        <begin position="568"/>
        <end position="590"/>
    </location>
</feature>
<dbReference type="Proteomes" id="UP000612956">
    <property type="component" value="Unassembled WGS sequence"/>
</dbReference>
<evidence type="ECO:0000256" key="1">
    <source>
        <dbReference type="SAM" id="MobiDB-lite"/>
    </source>
</evidence>
<reference evidence="3" key="1">
    <citation type="journal article" date="2014" name="Int. J. Syst. Evol. Microbiol.">
        <title>Complete genome sequence of Corynebacterium casei LMG S-19264T (=DSM 44701T), isolated from a smear-ripened cheese.</title>
        <authorList>
            <consortium name="US DOE Joint Genome Institute (JGI-PGF)"/>
            <person name="Walter F."/>
            <person name="Albersmeier A."/>
            <person name="Kalinowski J."/>
            <person name="Ruckert C."/>
        </authorList>
    </citation>
    <scope>NUCLEOTIDE SEQUENCE</scope>
    <source>
        <strain evidence="3">CGMCC 4.7278</strain>
    </source>
</reference>
<dbReference type="AlphaFoldDB" id="A0A917QR38"/>
<organism evidence="3 4">
    <name type="scientific">Nocardia camponoti</name>
    <dbReference type="NCBI Taxonomy" id="1616106"/>
    <lineage>
        <taxon>Bacteria</taxon>
        <taxon>Bacillati</taxon>
        <taxon>Actinomycetota</taxon>
        <taxon>Actinomycetes</taxon>
        <taxon>Mycobacteriales</taxon>
        <taxon>Nocardiaceae</taxon>
        <taxon>Nocardia</taxon>
    </lineage>
</organism>
<reference evidence="3" key="2">
    <citation type="submission" date="2020-09" db="EMBL/GenBank/DDBJ databases">
        <authorList>
            <person name="Sun Q."/>
            <person name="Zhou Y."/>
        </authorList>
    </citation>
    <scope>NUCLEOTIDE SEQUENCE</scope>
    <source>
        <strain evidence="3">CGMCC 4.7278</strain>
    </source>
</reference>
<gene>
    <name evidence="3" type="ORF">GCM10011591_39080</name>
</gene>
<name>A0A917QR38_9NOCA</name>
<dbReference type="Pfam" id="PF06259">
    <property type="entry name" value="Abhydrolase_8"/>
    <property type="match status" value="1"/>
</dbReference>
<dbReference type="SUPFAM" id="SSF53474">
    <property type="entry name" value="alpha/beta-Hydrolases"/>
    <property type="match status" value="1"/>
</dbReference>
<feature type="domain" description="DUF1023" evidence="2">
    <location>
        <begin position="317"/>
        <end position="497"/>
    </location>
</feature>
<dbReference type="EMBL" id="BMMW01000004">
    <property type="protein sequence ID" value="GGK63016.1"/>
    <property type="molecule type" value="Genomic_DNA"/>
</dbReference>